<dbReference type="AlphaFoldDB" id="A0A0M0J946"/>
<sequence>MCTGLTYNLADYFVRARDLICSDVPDHICPAADCTITLKFFPQFVNADTPGVLMKDEHTSQCSTAKNTHAMQAWKDGLESFKQNPKVASFTLERNEAKRQFSVFHRFTPAGTEYDCSIPRYATEFANVSKSYTDGLISIEDCWTGAAGAASCLSKALHEVGLDMEPMGKAGTDAMAGTGITHTSLSCTTNPTSIFKRLANDDVQVVNPKDHSWRKSDHHNAFEGLTFDEKVEDVSGPTLVLSHTTRASRRS</sequence>
<evidence type="ECO:0000313" key="1">
    <source>
        <dbReference type="EMBL" id="KOO23101.1"/>
    </source>
</evidence>
<accession>A0A0M0J946</accession>
<name>A0A0M0J946_9EUKA</name>
<proteinExistence type="predicted"/>
<dbReference type="EMBL" id="JWZX01003220">
    <property type="protein sequence ID" value="KOO23101.1"/>
    <property type="molecule type" value="Genomic_DNA"/>
</dbReference>
<reference evidence="2" key="1">
    <citation type="journal article" date="2015" name="PLoS Genet.">
        <title>Genome Sequence and Transcriptome Analyses of Chrysochromulina tobin: Metabolic Tools for Enhanced Algal Fitness in the Prominent Order Prymnesiales (Haptophyceae).</title>
        <authorList>
            <person name="Hovde B.T."/>
            <person name="Deodato C.R."/>
            <person name="Hunsperger H.M."/>
            <person name="Ryken S.A."/>
            <person name="Yost W."/>
            <person name="Jha R.K."/>
            <person name="Patterson J."/>
            <person name="Monnat R.J. Jr."/>
            <person name="Barlow S.B."/>
            <person name="Starkenburg S.R."/>
            <person name="Cattolico R.A."/>
        </authorList>
    </citation>
    <scope>NUCLEOTIDE SEQUENCE</scope>
    <source>
        <strain evidence="2">CCMP291</strain>
    </source>
</reference>
<evidence type="ECO:0000313" key="2">
    <source>
        <dbReference type="Proteomes" id="UP000037460"/>
    </source>
</evidence>
<gene>
    <name evidence="1" type="ORF">Ctob_003085</name>
</gene>
<organism evidence="1 2">
    <name type="scientific">Chrysochromulina tobinii</name>
    <dbReference type="NCBI Taxonomy" id="1460289"/>
    <lineage>
        <taxon>Eukaryota</taxon>
        <taxon>Haptista</taxon>
        <taxon>Haptophyta</taxon>
        <taxon>Prymnesiophyceae</taxon>
        <taxon>Prymnesiales</taxon>
        <taxon>Chrysochromulinaceae</taxon>
        <taxon>Chrysochromulina</taxon>
    </lineage>
</organism>
<dbReference type="Proteomes" id="UP000037460">
    <property type="component" value="Unassembled WGS sequence"/>
</dbReference>
<comment type="caution">
    <text evidence="1">The sequence shown here is derived from an EMBL/GenBank/DDBJ whole genome shotgun (WGS) entry which is preliminary data.</text>
</comment>
<protein>
    <submittedName>
        <fullName evidence="1">Uncharacterized protein</fullName>
    </submittedName>
</protein>
<keyword evidence="2" id="KW-1185">Reference proteome</keyword>